<dbReference type="Proteomes" id="UP000246740">
    <property type="component" value="Unassembled WGS sequence"/>
</dbReference>
<dbReference type="OrthoDB" id="2536714at2759"/>
<feature type="region of interest" description="Disordered" evidence="1">
    <location>
        <begin position="150"/>
        <end position="169"/>
    </location>
</feature>
<feature type="compositionally biased region" description="Polar residues" evidence="1">
    <location>
        <begin position="762"/>
        <end position="772"/>
    </location>
</feature>
<dbReference type="InParanoid" id="A0A317XN19"/>
<dbReference type="EMBL" id="KZ819195">
    <property type="protein sequence ID" value="PWY99471.1"/>
    <property type="molecule type" value="Genomic_DNA"/>
</dbReference>
<evidence type="ECO:0000313" key="2">
    <source>
        <dbReference type="EMBL" id="PWY99471.1"/>
    </source>
</evidence>
<feature type="compositionally biased region" description="Basic and acidic residues" evidence="1">
    <location>
        <begin position="659"/>
        <end position="676"/>
    </location>
</feature>
<evidence type="ECO:0000313" key="3">
    <source>
        <dbReference type="Proteomes" id="UP000246740"/>
    </source>
</evidence>
<feature type="compositionally biased region" description="Polar residues" evidence="1">
    <location>
        <begin position="110"/>
        <end position="121"/>
    </location>
</feature>
<sequence>MYGDLGFSSVSSVLYPSTTITTPASRPQPDPSLLNQSAADCVRVTSGSDHLHDFTTTSRDCNANTVRASTGPSDSHFDSLQDLLERAGYKETRVVTPDRHGLAKMAARNSAASQHNVTSDDVVTDPEPPSPTASISPAADHLRKAVRNTTYAGGSKSLPSRGIKPTATGLNQAAPPVPLSSWISNLWSFGPGAIAGTPSGHDDAKSNGGAINGASDNDATCNAHNDNSSFTATKQQDDLNTGAQQSNAPCRPKAQRTASQNQVWNASVAYRSAKSRTAPIRSKAAKVLANDACNSDDATAEWNAMIASGTTKKRPGLVDAFSSPTKPVASSSRRPACATSDTTNETVGHDSPTQQRRWRQERAAWRESLGDLQAMMDASRQRREASAASQNSVQPIDEATASHESRVIVPQVSDATAMAKLLSGPALPFLSMDPAVAPRNATCTRPAHLSMRRMKSVEVLSKIMRDRRAPAPSSADGAAGDLASSYSSSSSTAVESLTSSSSDVTVNGESGRISPTSKRSTPPRLTLSSPRGITSPKDLELAGVEFEPLSWSPQTSIIITNRKVARKPRLTKLRHTATSGDLRGQRLQDEEECLKAPRGRNKSRSRSGSKSSVEANTDPDRARSAVSTLRNSIGSLSRSAQIQRLRQTPRICDEMILEDASRRKETPRSDSSERKPFAHISAAKQGCDDDDVFRPSYASVKKTVSVARITKTSKIMRLIDDVENMPSIASMISNSHTSSSGTSHDSITSNRRRGAKPVTGIDQPSSASQDRPNMSGARPIRASPRASAHATSDEDLATPLSSSLSKTSKERMIKITRVLGNSKQHQQ</sequence>
<feature type="compositionally biased region" description="Polar residues" evidence="1">
    <location>
        <begin position="322"/>
        <end position="346"/>
    </location>
</feature>
<feature type="compositionally biased region" description="Basic residues" evidence="1">
    <location>
        <begin position="597"/>
        <end position="607"/>
    </location>
</feature>
<feature type="region of interest" description="Disordered" evidence="1">
    <location>
        <begin position="465"/>
        <end position="536"/>
    </location>
</feature>
<feature type="region of interest" description="Disordered" evidence="1">
    <location>
        <begin position="575"/>
        <end position="641"/>
    </location>
</feature>
<protein>
    <submittedName>
        <fullName evidence="2">Uncharacterized protein</fullName>
    </submittedName>
</protein>
<feature type="region of interest" description="Disordered" evidence="1">
    <location>
        <begin position="108"/>
        <end position="139"/>
    </location>
</feature>
<feature type="region of interest" description="Disordered" evidence="1">
    <location>
        <begin position="656"/>
        <end position="679"/>
    </location>
</feature>
<accession>A0A317XN19</accession>
<feature type="compositionally biased region" description="Polar residues" evidence="1">
    <location>
        <begin position="625"/>
        <end position="641"/>
    </location>
</feature>
<organism evidence="2 3">
    <name type="scientific">Testicularia cyperi</name>
    <dbReference type="NCBI Taxonomy" id="1882483"/>
    <lineage>
        <taxon>Eukaryota</taxon>
        <taxon>Fungi</taxon>
        <taxon>Dikarya</taxon>
        <taxon>Basidiomycota</taxon>
        <taxon>Ustilaginomycotina</taxon>
        <taxon>Ustilaginomycetes</taxon>
        <taxon>Ustilaginales</taxon>
        <taxon>Anthracoideaceae</taxon>
        <taxon>Testicularia</taxon>
    </lineage>
</organism>
<feature type="region of interest" description="Disordered" evidence="1">
    <location>
        <begin position="377"/>
        <end position="402"/>
    </location>
</feature>
<gene>
    <name evidence="2" type="ORF">BCV70DRAFT_201036</name>
</gene>
<feature type="compositionally biased region" description="Low complexity" evidence="1">
    <location>
        <begin position="732"/>
        <end position="749"/>
    </location>
</feature>
<evidence type="ECO:0000256" key="1">
    <source>
        <dbReference type="SAM" id="MobiDB-lite"/>
    </source>
</evidence>
<reference evidence="2 3" key="1">
    <citation type="journal article" date="2018" name="Mol. Biol. Evol.">
        <title>Broad Genomic Sampling Reveals a Smut Pathogenic Ancestry of the Fungal Clade Ustilaginomycotina.</title>
        <authorList>
            <person name="Kijpornyongpan T."/>
            <person name="Mondo S.J."/>
            <person name="Barry K."/>
            <person name="Sandor L."/>
            <person name="Lee J."/>
            <person name="Lipzen A."/>
            <person name="Pangilinan J."/>
            <person name="LaButti K."/>
            <person name="Hainaut M."/>
            <person name="Henrissat B."/>
            <person name="Grigoriev I.V."/>
            <person name="Spatafora J.W."/>
            <person name="Aime M.C."/>
        </authorList>
    </citation>
    <scope>NUCLEOTIDE SEQUENCE [LARGE SCALE GENOMIC DNA]</scope>
    <source>
        <strain evidence="2 3">MCA 3645</strain>
    </source>
</reference>
<dbReference type="AlphaFoldDB" id="A0A317XN19"/>
<feature type="compositionally biased region" description="Polar residues" evidence="1">
    <location>
        <begin position="214"/>
        <end position="248"/>
    </location>
</feature>
<feature type="compositionally biased region" description="Low complexity" evidence="1">
    <location>
        <begin position="775"/>
        <end position="790"/>
    </location>
</feature>
<feature type="region of interest" description="Disordered" evidence="1">
    <location>
        <begin position="732"/>
        <end position="827"/>
    </location>
</feature>
<feature type="region of interest" description="Disordered" evidence="1">
    <location>
        <begin position="197"/>
        <end position="262"/>
    </location>
</feature>
<proteinExistence type="predicted"/>
<keyword evidence="3" id="KW-1185">Reference proteome</keyword>
<name>A0A317XN19_9BASI</name>
<feature type="region of interest" description="Disordered" evidence="1">
    <location>
        <begin position="314"/>
        <end position="361"/>
    </location>
</feature>
<feature type="compositionally biased region" description="Low complexity" evidence="1">
    <location>
        <begin position="470"/>
        <end position="502"/>
    </location>
</feature>
<feature type="compositionally biased region" description="Polar residues" evidence="1">
    <location>
        <begin position="503"/>
        <end position="520"/>
    </location>
</feature>